<sequence>MLPTLDYKRILLAILLVIISIGLLFGIIWLIFLRQPVEQPSQNEPTAGSGGNLPDIGTGEPGGVISPGGTLPGSTGNEPIGGTNGQTGQELAQMSEVARGSLTKVYNLAEVPIDEVTLASSGFNYLSGEDSKFYRLSFDGSNRLPLATEAFPYVDRITWSADGAKAILEYPDGANIVYDFTKNRKVTLPTGAEGFSFDASGDNIAYKFIGSREEDNWLVVSDSQNIGAEAIEPLGDQGDKVEVAWSPAGQVVALYHDSIGLNREEVFFVGHKGENFKSMVVEGSNFFGKWSPDGKKILYHVINSVSDYNPVLWIADAAGENIGNNNFNLGIITWVDKCVFSGNNKVYCAVPIELKEGAGLYPELLADSADVFYEINLDTGLSKLIAFPVMSEELSEFQVKKLFISDDGSKLYFWDAFTQGLYYLRLK</sequence>
<keyword evidence="2" id="KW-0472">Membrane</keyword>
<accession>A0A1J5F6V7</accession>
<evidence type="ECO:0000256" key="2">
    <source>
        <dbReference type="SAM" id="Phobius"/>
    </source>
</evidence>
<proteinExistence type="predicted"/>
<evidence type="ECO:0000313" key="4">
    <source>
        <dbReference type="Proteomes" id="UP000183922"/>
    </source>
</evidence>
<evidence type="ECO:0008006" key="5">
    <source>
        <dbReference type="Google" id="ProtNLM"/>
    </source>
</evidence>
<dbReference type="STRING" id="1805236.AUK13_01945"/>
<reference evidence="3 4" key="1">
    <citation type="journal article" date="2016" name="Environ. Microbiol.">
        <title>Genomic resolution of a cold subsurface aquifer community provides metabolic insights for novel microbes adapted to high CO concentrations.</title>
        <authorList>
            <person name="Probst A.J."/>
            <person name="Castelle C.J."/>
            <person name="Singh A."/>
            <person name="Brown C.T."/>
            <person name="Anantharaman K."/>
            <person name="Sharon I."/>
            <person name="Hug L.A."/>
            <person name="Burstein D."/>
            <person name="Emerson J.B."/>
            <person name="Thomas B.C."/>
            <person name="Banfield J.F."/>
        </authorList>
    </citation>
    <scope>NUCLEOTIDE SEQUENCE [LARGE SCALE GENOMIC DNA]</scope>
    <source>
        <strain evidence="3">CG2_30_39_24</strain>
    </source>
</reference>
<feature type="transmembrane region" description="Helical" evidence="2">
    <location>
        <begin position="12"/>
        <end position="32"/>
    </location>
</feature>
<organism evidence="3 4">
    <name type="scientific">Candidatus Kuenenbacteria bacterium CG2_30_39_24</name>
    <dbReference type="NCBI Taxonomy" id="1805236"/>
    <lineage>
        <taxon>Bacteria</taxon>
        <taxon>Candidatus Kueneniibacteriota</taxon>
    </lineage>
</organism>
<keyword evidence="2" id="KW-1133">Transmembrane helix</keyword>
<evidence type="ECO:0000313" key="3">
    <source>
        <dbReference type="EMBL" id="OIP55948.1"/>
    </source>
</evidence>
<comment type="caution">
    <text evidence="3">The sequence shown here is derived from an EMBL/GenBank/DDBJ whole genome shotgun (WGS) entry which is preliminary data.</text>
</comment>
<evidence type="ECO:0000256" key="1">
    <source>
        <dbReference type="SAM" id="MobiDB-lite"/>
    </source>
</evidence>
<dbReference type="AlphaFoldDB" id="A0A1J5F6V7"/>
<feature type="region of interest" description="Disordered" evidence="1">
    <location>
        <begin position="40"/>
        <end position="89"/>
    </location>
</feature>
<dbReference type="Proteomes" id="UP000183922">
    <property type="component" value="Unassembled WGS sequence"/>
</dbReference>
<dbReference type="Gene3D" id="2.120.10.30">
    <property type="entry name" value="TolB, C-terminal domain"/>
    <property type="match status" value="1"/>
</dbReference>
<dbReference type="EMBL" id="MNYR01000030">
    <property type="protein sequence ID" value="OIP55948.1"/>
    <property type="molecule type" value="Genomic_DNA"/>
</dbReference>
<dbReference type="SUPFAM" id="SSF82171">
    <property type="entry name" value="DPP6 N-terminal domain-like"/>
    <property type="match status" value="1"/>
</dbReference>
<dbReference type="InterPro" id="IPR011042">
    <property type="entry name" value="6-blade_b-propeller_TolB-like"/>
</dbReference>
<protein>
    <recommendedName>
        <fullName evidence="5">Dipeptidylpeptidase IV N-terminal domain-containing protein</fullName>
    </recommendedName>
</protein>
<name>A0A1J5F6V7_9BACT</name>
<keyword evidence="2" id="KW-0812">Transmembrane</keyword>
<gene>
    <name evidence="3" type="ORF">AUK13_01945</name>
</gene>